<dbReference type="InterPro" id="IPR023137">
    <property type="entry name" value="BrxA_sf"/>
</dbReference>
<organism evidence="1 2">
    <name type="scientific">Persicimonas caeni</name>
    <dbReference type="NCBI Taxonomy" id="2292766"/>
    <lineage>
        <taxon>Bacteria</taxon>
        <taxon>Deltaproteobacteria</taxon>
        <taxon>Bradymonadales</taxon>
        <taxon>Bradymonadaceae</taxon>
        <taxon>Persicimonas</taxon>
    </lineage>
</organism>
<evidence type="ECO:0000313" key="1">
    <source>
        <dbReference type="EMBL" id="QDG52068.1"/>
    </source>
</evidence>
<dbReference type="Proteomes" id="UP000315995">
    <property type="component" value="Chromosome"/>
</dbReference>
<sequence>MVNDFAQPGETVELPTLQGRLEQSDVTADLTGAGLLVDRVELIARLYKEHQSWAEVREIWHSQRISERGSRGSAQKIFRILRRRLQTGASHLPSVPQLAEILDACRGERAKAQLVYLYLVEADSLVKYVLHEILRDSKPDANQWDLSSDRLMRILDEFRDADGEPLRYATSTRKRLVEGIRSVLHEIGVRKRPYDDEGVVPTLDREVLLVAAGYSWSKEGDRWQSSPVGLLYLFQPVHHLDTLFDRVNADPTWSTRNFQNQVMLHPEDDPFSFEL</sequence>
<accession>A0A4Y6PUT0</accession>
<dbReference type="AlphaFoldDB" id="A0A4Y6PUT0"/>
<accession>A0A5B8YC16</accession>
<evidence type="ECO:0000313" key="2">
    <source>
        <dbReference type="Proteomes" id="UP000315995"/>
    </source>
</evidence>
<protein>
    <submittedName>
        <fullName evidence="1">DUF1819 family protein</fullName>
    </submittedName>
</protein>
<reference evidence="1 2" key="1">
    <citation type="submission" date="2019-06" db="EMBL/GenBank/DDBJ databases">
        <title>Persicimonas caeni gen. nov., sp. nov., a predatory bacterium isolated from solar saltern.</title>
        <authorList>
            <person name="Wang S."/>
        </authorList>
    </citation>
    <scope>NUCLEOTIDE SEQUENCE [LARGE SCALE GENOMIC DNA]</scope>
    <source>
        <strain evidence="1 2">YN101</strain>
    </source>
</reference>
<dbReference type="InterPro" id="IPR014948">
    <property type="entry name" value="BrxA"/>
</dbReference>
<proteinExistence type="predicted"/>
<dbReference type="EMBL" id="CP041186">
    <property type="protein sequence ID" value="QDG52068.1"/>
    <property type="molecule type" value="Genomic_DNA"/>
</dbReference>
<dbReference type="Gene3D" id="1.10.3540.10">
    <property type="entry name" value="uncharacterized protein from magnetospirillum magneticum domain"/>
    <property type="match status" value="1"/>
</dbReference>
<name>A0A4Y6PUT0_PERCE</name>
<keyword evidence="2" id="KW-1185">Reference proteome</keyword>
<dbReference type="Pfam" id="PF08849">
    <property type="entry name" value="BrxA"/>
    <property type="match status" value="1"/>
</dbReference>
<gene>
    <name evidence="1" type="ORF">FIV42_15350</name>
</gene>
<dbReference type="OrthoDB" id="9961203at2"/>